<sequence>MLFGYYHLITRTETDKESTADDKLHPCQKGKALAILCLNCNVKIANQFILESNNDPTSFWEVIDKSFSPKSVQNQTRYLNNNFSFDLSSGQIDNSIKDIMTITQNL</sequence>
<accession>A0A9Q3F8Z5</accession>
<keyword evidence="2" id="KW-1185">Reference proteome</keyword>
<evidence type="ECO:0000313" key="2">
    <source>
        <dbReference type="Proteomes" id="UP000765509"/>
    </source>
</evidence>
<dbReference type="AlphaFoldDB" id="A0A9Q3F8Z5"/>
<dbReference type="EMBL" id="AVOT02038106">
    <property type="protein sequence ID" value="MBW0532895.1"/>
    <property type="molecule type" value="Genomic_DNA"/>
</dbReference>
<protein>
    <submittedName>
        <fullName evidence="1">Uncharacterized protein</fullName>
    </submittedName>
</protein>
<evidence type="ECO:0000313" key="1">
    <source>
        <dbReference type="EMBL" id="MBW0532895.1"/>
    </source>
</evidence>
<reference evidence="1" key="1">
    <citation type="submission" date="2021-03" db="EMBL/GenBank/DDBJ databases">
        <title>Draft genome sequence of rust myrtle Austropuccinia psidii MF-1, a brazilian biotype.</title>
        <authorList>
            <person name="Quecine M.C."/>
            <person name="Pachon D.M.R."/>
            <person name="Bonatelli M.L."/>
            <person name="Correr F.H."/>
            <person name="Franceschini L.M."/>
            <person name="Leite T.F."/>
            <person name="Margarido G.R.A."/>
            <person name="Almeida C.A."/>
            <person name="Ferrarezi J.A."/>
            <person name="Labate C.A."/>
        </authorList>
    </citation>
    <scope>NUCLEOTIDE SEQUENCE</scope>
    <source>
        <strain evidence="1">MF-1</strain>
    </source>
</reference>
<organism evidence="1 2">
    <name type="scientific">Austropuccinia psidii MF-1</name>
    <dbReference type="NCBI Taxonomy" id="1389203"/>
    <lineage>
        <taxon>Eukaryota</taxon>
        <taxon>Fungi</taxon>
        <taxon>Dikarya</taxon>
        <taxon>Basidiomycota</taxon>
        <taxon>Pucciniomycotina</taxon>
        <taxon>Pucciniomycetes</taxon>
        <taxon>Pucciniales</taxon>
        <taxon>Sphaerophragmiaceae</taxon>
        <taxon>Austropuccinia</taxon>
    </lineage>
</organism>
<dbReference type="Proteomes" id="UP000765509">
    <property type="component" value="Unassembled WGS sequence"/>
</dbReference>
<name>A0A9Q3F8Z5_9BASI</name>
<proteinExistence type="predicted"/>
<comment type="caution">
    <text evidence="1">The sequence shown here is derived from an EMBL/GenBank/DDBJ whole genome shotgun (WGS) entry which is preliminary data.</text>
</comment>
<gene>
    <name evidence="1" type="ORF">O181_072610</name>
</gene>